<accession>A0ACB6QZZ2</accession>
<comment type="caution">
    <text evidence="1">The sequence shown here is derived from an EMBL/GenBank/DDBJ whole genome shotgun (WGS) entry which is preliminary data.</text>
</comment>
<sequence length="154" mass="16721">MRLDLRSWSFCGYCSGNCSSQCNTRQSGASGSLHNDTSHPNAPTATALETFRGTAGRGDGESIARQLRGEMRAISLGRKPDMCNTGLFTSVVVRAGVLVSLYCGENRMANHKNEGERHWTLDLGRTPDATEATDSTPSHFIHILRLVVNLLVVV</sequence>
<keyword evidence="2" id="KW-1185">Reference proteome</keyword>
<evidence type="ECO:0000313" key="1">
    <source>
        <dbReference type="EMBL" id="KAF2472624.1"/>
    </source>
</evidence>
<protein>
    <submittedName>
        <fullName evidence="1">Uncharacterized protein</fullName>
    </submittedName>
</protein>
<organism evidence="1 2">
    <name type="scientific">Lindgomyces ingoldianus</name>
    <dbReference type="NCBI Taxonomy" id="673940"/>
    <lineage>
        <taxon>Eukaryota</taxon>
        <taxon>Fungi</taxon>
        <taxon>Dikarya</taxon>
        <taxon>Ascomycota</taxon>
        <taxon>Pezizomycotina</taxon>
        <taxon>Dothideomycetes</taxon>
        <taxon>Pleosporomycetidae</taxon>
        <taxon>Pleosporales</taxon>
        <taxon>Lindgomycetaceae</taxon>
        <taxon>Lindgomyces</taxon>
    </lineage>
</organism>
<reference evidence="1" key="1">
    <citation type="journal article" date="2020" name="Stud. Mycol.">
        <title>101 Dothideomycetes genomes: a test case for predicting lifestyles and emergence of pathogens.</title>
        <authorList>
            <person name="Haridas S."/>
            <person name="Albert R."/>
            <person name="Binder M."/>
            <person name="Bloem J."/>
            <person name="Labutti K."/>
            <person name="Salamov A."/>
            <person name="Andreopoulos B."/>
            <person name="Baker S."/>
            <person name="Barry K."/>
            <person name="Bills G."/>
            <person name="Bluhm B."/>
            <person name="Cannon C."/>
            <person name="Castanera R."/>
            <person name="Culley D."/>
            <person name="Daum C."/>
            <person name="Ezra D."/>
            <person name="Gonzalez J."/>
            <person name="Henrissat B."/>
            <person name="Kuo A."/>
            <person name="Liang C."/>
            <person name="Lipzen A."/>
            <person name="Lutzoni F."/>
            <person name="Magnuson J."/>
            <person name="Mondo S."/>
            <person name="Nolan M."/>
            <person name="Ohm R."/>
            <person name="Pangilinan J."/>
            <person name="Park H.-J."/>
            <person name="Ramirez L."/>
            <person name="Alfaro M."/>
            <person name="Sun H."/>
            <person name="Tritt A."/>
            <person name="Yoshinaga Y."/>
            <person name="Zwiers L.-H."/>
            <person name="Turgeon B."/>
            <person name="Goodwin S."/>
            <person name="Spatafora J."/>
            <person name="Crous P."/>
            <person name="Grigoriev I."/>
        </authorList>
    </citation>
    <scope>NUCLEOTIDE SEQUENCE</scope>
    <source>
        <strain evidence="1">ATCC 200398</strain>
    </source>
</reference>
<gene>
    <name evidence="1" type="ORF">BDR25DRAFT_16047</name>
</gene>
<name>A0ACB6QZZ2_9PLEO</name>
<dbReference type="Proteomes" id="UP000799755">
    <property type="component" value="Unassembled WGS sequence"/>
</dbReference>
<proteinExistence type="predicted"/>
<dbReference type="EMBL" id="MU003502">
    <property type="protein sequence ID" value="KAF2472624.1"/>
    <property type="molecule type" value="Genomic_DNA"/>
</dbReference>
<evidence type="ECO:0000313" key="2">
    <source>
        <dbReference type="Proteomes" id="UP000799755"/>
    </source>
</evidence>